<evidence type="ECO:0000313" key="2">
    <source>
        <dbReference type="EMBL" id="MEI4803690.1"/>
    </source>
</evidence>
<dbReference type="CDD" id="cd04301">
    <property type="entry name" value="NAT_SF"/>
    <property type="match status" value="1"/>
</dbReference>
<dbReference type="InterPro" id="IPR016181">
    <property type="entry name" value="Acyl_CoA_acyltransferase"/>
</dbReference>
<keyword evidence="2" id="KW-0808">Transferase</keyword>
<dbReference type="GO" id="GO:0016746">
    <property type="term" value="F:acyltransferase activity"/>
    <property type="evidence" value="ECO:0007669"/>
    <property type="project" value="UniProtKB-KW"/>
</dbReference>
<dbReference type="EMBL" id="JBAWSX010000016">
    <property type="protein sequence ID" value="MEI4803690.1"/>
    <property type="molecule type" value="Genomic_DNA"/>
</dbReference>
<feature type="domain" description="N-acetyltransferase" evidence="1">
    <location>
        <begin position="6"/>
        <end position="146"/>
    </location>
</feature>
<dbReference type="Pfam" id="PF13480">
    <property type="entry name" value="Acetyltransf_6"/>
    <property type="match status" value="1"/>
</dbReference>
<evidence type="ECO:0000313" key="3">
    <source>
        <dbReference type="Proteomes" id="UP001372526"/>
    </source>
</evidence>
<dbReference type="Proteomes" id="UP001372526">
    <property type="component" value="Unassembled WGS sequence"/>
</dbReference>
<dbReference type="InterPro" id="IPR038740">
    <property type="entry name" value="BioF2-like_GNAT_dom"/>
</dbReference>
<dbReference type="EC" id="2.3.1.-" evidence="2"/>
<proteinExistence type="predicted"/>
<dbReference type="Gene3D" id="3.40.630.30">
    <property type="match status" value="1"/>
</dbReference>
<protein>
    <submittedName>
        <fullName evidence="2">GNAT family N-acetyltransferase</fullName>
        <ecNumber evidence="2">2.3.1.-</ecNumber>
    </submittedName>
</protein>
<dbReference type="RefSeq" id="WP_336473999.1">
    <property type="nucleotide sequence ID" value="NZ_JBAWSX010000016.1"/>
</dbReference>
<comment type="caution">
    <text evidence="2">The sequence shown here is derived from an EMBL/GenBank/DDBJ whole genome shotgun (WGS) entry which is preliminary data.</text>
</comment>
<dbReference type="InterPro" id="IPR000182">
    <property type="entry name" value="GNAT_dom"/>
</dbReference>
<organism evidence="2 3">
    <name type="scientific">Bacillus bruguierae</name>
    <dbReference type="NCBI Taxonomy" id="3127667"/>
    <lineage>
        <taxon>Bacteria</taxon>
        <taxon>Bacillati</taxon>
        <taxon>Bacillota</taxon>
        <taxon>Bacilli</taxon>
        <taxon>Bacillales</taxon>
        <taxon>Bacillaceae</taxon>
        <taxon>Bacillus</taxon>
    </lineage>
</organism>
<keyword evidence="3" id="KW-1185">Reference proteome</keyword>
<evidence type="ECO:0000259" key="1">
    <source>
        <dbReference type="PROSITE" id="PS51186"/>
    </source>
</evidence>
<dbReference type="SUPFAM" id="SSF55729">
    <property type="entry name" value="Acyl-CoA N-acyltransferases (Nat)"/>
    <property type="match status" value="1"/>
</dbReference>
<gene>
    <name evidence="2" type="ORF">WAZ07_21070</name>
</gene>
<sequence>MDFHYVEFNEIPDNKILDRIVKLHTSIFGHANDLITQMKKKPQLRIDAVLDGQKVIAYKIGYALSHEKFYSWLGGVDPDYRNHGVASKLMERQHRFLKEQEYKTVQTKTKNKWRNMLILNIKNGFDVIGTYTDNKGEPKIILEKRL</sequence>
<name>A0ABU8FPR1_9BACI</name>
<accession>A0ABU8FPR1</accession>
<keyword evidence="2" id="KW-0012">Acyltransferase</keyword>
<dbReference type="PROSITE" id="PS51186">
    <property type="entry name" value="GNAT"/>
    <property type="match status" value="1"/>
</dbReference>
<reference evidence="2 3" key="1">
    <citation type="submission" date="2024-01" db="EMBL/GenBank/DDBJ databases">
        <title>Seven novel Bacillus-like species.</title>
        <authorList>
            <person name="Liu G."/>
        </authorList>
    </citation>
    <scope>NUCLEOTIDE SEQUENCE [LARGE SCALE GENOMIC DNA]</scope>
    <source>
        <strain evidence="2 3">FJAT-51639</strain>
    </source>
</reference>